<reference evidence="8 9" key="1">
    <citation type="submission" date="2020-05" db="EMBL/GenBank/DDBJ databases">
        <title>Identification and distribution of gene clusters putatively required for synthesis of sphingolipid metabolism inhibitors in phylogenetically diverse species of the filamentous fungus Fusarium.</title>
        <authorList>
            <person name="Kim H.-S."/>
            <person name="Busman M."/>
            <person name="Brown D.W."/>
            <person name="Divon H."/>
            <person name="Uhlig S."/>
            <person name="Proctor R.H."/>
        </authorList>
    </citation>
    <scope>NUCLEOTIDE SEQUENCE [LARGE SCALE GENOMIC DNA]</scope>
    <source>
        <strain evidence="8 9">NRRL 66333</strain>
    </source>
</reference>
<dbReference type="GO" id="GO:0000981">
    <property type="term" value="F:DNA-binding transcription factor activity, RNA polymerase II-specific"/>
    <property type="evidence" value="ECO:0007669"/>
    <property type="project" value="InterPro"/>
</dbReference>
<evidence type="ECO:0000256" key="1">
    <source>
        <dbReference type="ARBA" id="ARBA00004123"/>
    </source>
</evidence>
<dbReference type="RefSeq" id="XP_036534723.1">
    <property type="nucleotide sequence ID" value="XM_036688337.1"/>
</dbReference>
<dbReference type="GO" id="GO:0005634">
    <property type="term" value="C:nucleus"/>
    <property type="evidence" value="ECO:0007669"/>
    <property type="project" value="UniProtKB-SubCell"/>
</dbReference>
<protein>
    <submittedName>
        <fullName evidence="8">Transcription factor</fullName>
    </submittedName>
</protein>
<proteinExistence type="predicted"/>
<comment type="caution">
    <text evidence="8">The sequence shown here is derived from an EMBL/GenBank/DDBJ whole genome shotgun (WGS) entry which is preliminary data.</text>
</comment>
<dbReference type="EMBL" id="JAAOAV010000156">
    <property type="protein sequence ID" value="KAF5593552.1"/>
    <property type="molecule type" value="Genomic_DNA"/>
</dbReference>
<evidence type="ECO:0000313" key="9">
    <source>
        <dbReference type="Proteomes" id="UP000547976"/>
    </source>
</evidence>
<evidence type="ECO:0000256" key="3">
    <source>
        <dbReference type="ARBA" id="ARBA00023015"/>
    </source>
</evidence>
<dbReference type="GO" id="GO:0006351">
    <property type="term" value="P:DNA-templated transcription"/>
    <property type="evidence" value="ECO:0007669"/>
    <property type="project" value="InterPro"/>
</dbReference>
<evidence type="ECO:0000256" key="2">
    <source>
        <dbReference type="ARBA" id="ARBA00022723"/>
    </source>
</evidence>
<evidence type="ECO:0000259" key="7">
    <source>
        <dbReference type="SMART" id="SM00906"/>
    </source>
</evidence>
<dbReference type="AlphaFoldDB" id="A0A8H5UN76"/>
<keyword evidence="5" id="KW-0539">Nucleus</keyword>
<keyword evidence="4" id="KW-0804">Transcription</keyword>
<dbReference type="OrthoDB" id="10261408at2759"/>
<name>A0A8H5UN76_GIBSU</name>
<evidence type="ECO:0000313" key="8">
    <source>
        <dbReference type="EMBL" id="KAF5593552.1"/>
    </source>
</evidence>
<dbReference type="SMART" id="SM00906">
    <property type="entry name" value="Fungal_trans"/>
    <property type="match status" value="1"/>
</dbReference>
<dbReference type="PANTHER" id="PTHR47338:SF5">
    <property type="entry name" value="ZN(II)2CYS6 TRANSCRIPTION FACTOR (EUROFUNG)"/>
    <property type="match status" value="1"/>
</dbReference>
<feature type="region of interest" description="Disordered" evidence="6">
    <location>
        <begin position="283"/>
        <end position="321"/>
    </location>
</feature>
<dbReference type="PANTHER" id="PTHR47338">
    <property type="entry name" value="ZN(II)2CYS6 TRANSCRIPTION FACTOR (EUROFUNG)-RELATED"/>
    <property type="match status" value="1"/>
</dbReference>
<dbReference type="GeneID" id="59323055"/>
<evidence type="ECO:0000256" key="4">
    <source>
        <dbReference type="ARBA" id="ARBA00023163"/>
    </source>
</evidence>
<accession>A0A8H5UN76</accession>
<sequence length="401" mass="45308">MAGSKAWLHIGLAIRFAQTLRMRSEHNRRLSPYQREIRRRTFRACITLDRIVAYSTFRTQTIALDLVELHLPCSEAAFVFGRETPGRRIEELGRELQDNSGSLALAYLVKTVLLWSPIAQSFVEHGRRLLSGKHSAEAWERYWQSDAAITSWLNSLPSVHITTASGSTVNEQSLTSTQACVDGAMQIVNMLRTIERVAKEIPPNLFAGTAISTSASLLLWVCYCSPDVVFPPGSRIQEPDMARQDANYLLPVLDTWAGTWPRARAWANSIRLLDEFYRSRRGGRGLPRAAPPDETMLQNEKSEPDSGAGSSIHLRDGDGLPDVNTIPRETYYKVRMITGLILEQPEICRSILQMRDDEPSTEQSEQDPVSWQADFDFAWMEDTELMAEHSVLTDYAMYLDI</sequence>
<keyword evidence="3" id="KW-0805">Transcription regulation</keyword>
<keyword evidence="2" id="KW-0479">Metal-binding</keyword>
<evidence type="ECO:0000256" key="6">
    <source>
        <dbReference type="SAM" id="MobiDB-lite"/>
    </source>
</evidence>
<feature type="domain" description="Xylanolytic transcriptional activator regulatory" evidence="7">
    <location>
        <begin position="6"/>
        <end position="78"/>
    </location>
</feature>
<dbReference type="InterPro" id="IPR007219">
    <property type="entry name" value="XnlR_reg_dom"/>
</dbReference>
<dbReference type="Pfam" id="PF04082">
    <property type="entry name" value="Fungal_trans"/>
    <property type="match status" value="1"/>
</dbReference>
<dbReference type="GO" id="GO:0003677">
    <property type="term" value="F:DNA binding"/>
    <property type="evidence" value="ECO:0007669"/>
    <property type="project" value="InterPro"/>
</dbReference>
<dbReference type="CDD" id="cd12148">
    <property type="entry name" value="fungal_TF_MHR"/>
    <property type="match status" value="1"/>
</dbReference>
<dbReference type="InterPro" id="IPR050815">
    <property type="entry name" value="TF_fung"/>
</dbReference>
<keyword evidence="9" id="KW-1185">Reference proteome</keyword>
<dbReference type="Proteomes" id="UP000547976">
    <property type="component" value="Unassembled WGS sequence"/>
</dbReference>
<gene>
    <name evidence="8" type="ORF">FSUBG_9787</name>
</gene>
<dbReference type="GO" id="GO:0008270">
    <property type="term" value="F:zinc ion binding"/>
    <property type="evidence" value="ECO:0007669"/>
    <property type="project" value="InterPro"/>
</dbReference>
<evidence type="ECO:0000256" key="5">
    <source>
        <dbReference type="ARBA" id="ARBA00023242"/>
    </source>
</evidence>
<comment type="subcellular location">
    <subcellularLocation>
        <location evidence="1">Nucleus</location>
    </subcellularLocation>
</comment>
<organism evidence="8 9">
    <name type="scientific">Gibberella subglutinans</name>
    <name type="common">Fusarium subglutinans</name>
    <dbReference type="NCBI Taxonomy" id="42677"/>
    <lineage>
        <taxon>Eukaryota</taxon>
        <taxon>Fungi</taxon>
        <taxon>Dikarya</taxon>
        <taxon>Ascomycota</taxon>
        <taxon>Pezizomycotina</taxon>
        <taxon>Sordariomycetes</taxon>
        <taxon>Hypocreomycetidae</taxon>
        <taxon>Hypocreales</taxon>
        <taxon>Nectriaceae</taxon>
        <taxon>Fusarium</taxon>
        <taxon>Fusarium fujikuroi species complex</taxon>
    </lineage>
</organism>